<comment type="caution">
    <text evidence="1">The sequence shown here is derived from an EMBL/GenBank/DDBJ whole genome shotgun (WGS) entry which is preliminary data.</text>
</comment>
<gene>
    <name evidence="1" type="ORF">H6G72_08395</name>
</gene>
<evidence type="ECO:0000313" key="2">
    <source>
        <dbReference type="Proteomes" id="UP000641954"/>
    </source>
</evidence>
<sequence length="87" mass="10334">MTIREIAISKLQQLPESALSEVSEFIDFVMYKHQSKNADTHPPEDMAKAWAKWFEEVNYLEVMPNDRDKSEYQQLLLNKYRQQGLEL</sequence>
<keyword evidence="2" id="KW-1185">Reference proteome</keyword>
<proteinExistence type="predicted"/>
<dbReference type="RefSeq" id="WP_190877918.1">
    <property type="nucleotide sequence ID" value="NZ_JACJSK010000009.1"/>
</dbReference>
<evidence type="ECO:0008006" key="3">
    <source>
        <dbReference type="Google" id="ProtNLM"/>
    </source>
</evidence>
<dbReference type="Proteomes" id="UP000641954">
    <property type="component" value="Unassembled WGS sequence"/>
</dbReference>
<organism evidence="1 2">
    <name type="scientific">Planktothricoides raciborskii FACHB-1370</name>
    <dbReference type="NCBI Taxonomy" id="2949576"/>
    <lineage>
        <taxon>Bacteria</taxon>
        <taxon>Bacillati</taxon>
        <taxon>Cyanobacteriota</taxon>
        <taxon>Cyanophyceae</taxon>
        <taxon>Oscillatoriophycideae</taxon>
        <taxon>Oscillatoriales</taxon>
        <taxon>Oscillatoriaceae</taxon>
        <taxon>Planktothricoides</taxon>
    </lineage>
</organism>
<protein>
    <recommendedName>
        <fullName evidence="3">DUF2281 domain-containing protein</fullName>
    </recommendedName>
</protein>
<accession>A0ABR8EBB4</accession>
<name>A0ABR8EBB4_9CYAN</name>
<evidence type="ECO:0000313" key="1">
    <source>
        <dbReference type="EMBL" id="MBD2543865.1"/>
    </source>
</evidence>
<dbReference type="EMBL" id="JACJSK010000009">
    <property type="protein sequence ID" value="MBD2543865.1"/>
    <property type="molecule type" value="Genomic_DNA"/>
</dbReference>
<reference evidence="1 2" key="1">
    <citation type="journal article" date="2020" name="ISME J.">
        <title>Comparative genomics reveals insights into cyanobacterial evolution and habitat adaptation.</title>
        <authorList>
            <person name="Chen M.Y."/>
            <person name="Teng W.K."/>
            <person name="Zhao L."/>
            <person name="Hu C.X."/>
            <person name="Zhou Y.K."/>
            <person name="Han B.P."/>
            <person name="Song L.R."/>
            <person name="Shu W.S."/>
        </authorList>
    </citation>
    <scope>NUCLEOTIDE SEQUENCE [LARGE SCALE GENOMIC DNA]</scope>
    <source>
        <strain evidence="1 2">FACHB-1370</strain>
    </source>
</reference>